<dbReference type="SUPFAM" id="SSF56112">
    <property type="entry name" value="Protein kinase-like (PK-like)"/>
    <property type="match status" value="1"/>
</dbReference>
<sequence length="379" mass="42363">MRLITPGLPIRERVQMNSSAGTTDYYPLPLTIEAITADWMTRALRQKAPGITVERVEVVDLIRGTCTKIRLRLEVDEAGQRAGIPPTVILKGGFEPHSRAMSNMHRMEALAYGELLVENPLLSPVCYFAGYEEEQQQGIVIIEDLVARGVTFCHPQVPQTYAQVARRLEVLAGFHARTWDSPALQPGGRWDCTHDVIAAFAPYMSQFFTDEIWTRWTSSPRGAAASTRFHSMQWMRETLDKLVQFSQRFPKCVIHGDTHLGNLYEDPDGSPGFFDPQPHQSPGMYEVAYHVGGALDPADRKRWESALVQHYLDALAGHGVTPPAFDVAMQQYAAYLALGFCIFLVNDDIFQTEAINTVYTARFSAAMLENNTLDVLAGI</sequence>
<dbReference type="EMBL" id="SRLE01000009">
    <property type="protein sequence ID" value="TGD72570.1"/>
    <property type="molecule type" value="Genomic_DNA"/>
</dbReference>
<dbReference type="Gene3D" id="3.90.1200.10">
    <property type="match status" value="1"/>
</dbReference>
<dbReference type="AlphaFoldDB" id="A0A4Z0LZC8"/>
<reference evidence="1 2" key="1">
    <citation type="submission" date="2019-04" db="EMBL/GenBank/DDBJ databases">
        <title>Taxonomy of novel Haliea sp. from mangrove soil of West Coast of India.</title>
        <authorList>
            <person name="Verma A."/>
            <person name="Kumar P."/>
            <person name="Krishnamurthi S."/>
        </authorList>
    </citation>
    <scope>NUCLEOTIDE SEQUENCE [LARGE SCALE GENOMIC DNA]</scope>
    <source>
        <strain evidence="1 2">SAOS-164</strain>
    </source>
</reference>
<protein>
    <submittedName>
        <fullName evidence="1">Uncharacterized protein</fullName>
    </submittedName>
</protein>
<name>A0A4Z0LZC8_9GAMM</name>
<dbReference type="InterPro" id="IPR011009">
    <property type="entry name" value="Kinase-like_dom_sf"/>
</dbReference>
<dbReference type="OrthoDB" id="3806873at2"/>
<keyword evidence="2" id="KW-1185">Reference proteome</keyword>
<proteinExistence type="predicted"/>
<gene>
    <name evidence="1" type="ORF">E4634_13675</name>
</gene>
<evidence type="ECO:0000313" key="2">
    <source>
        <dbReference type="Proteomes" id="UP000298050"/>
    </source>
</evidence>
<dbReference type="Proteomes" id="UP000298050">
    <property type="component" value="Unassembled WGS sequence"/>
</dbReference>
<organism evidence="1 2">
    <name type="scientific">Mangrovimicrobium sediminis</name>
    <dbReference type="NCBI Taxonomy" id="2562682"/>
    <lineage>
        <taxon>Bacteria</taxon>
        <taxon>Pseudomonadati</taxon>
        <taxon>Pseudomonadota</taxon>
        <taxon>Gammaproteobacteria</taxon>
        <taxon>Cellvibrionales</taxon>
        <taxon>Halieaceae</taxon>
        <taxon>Mangrovimicrobium</taxon>
    </lineage>
</organism>
<comment type="caution">
    <text evidence="1">The sequence shown here is derived from an EMBL/GenBank/DDBJ whole genome shotgun (WGS) entry which is preliminary data.</text>
</comment>
<evidence type="ECO:0000313" key="1">
    <source>
        <dbReference type="EMBL" id="TGD72570.1"/>
    </source>
</evidence>
<accession>A0A4Z0LZC8</accession>